<dbReference type="SUPFAM" id="SSF51197">
    <property type="entry name" value="Clavaminate synthase-like"/>
    <property type="match status" value="1"/>
</dbReference>
<evidence type="ECO:0000313" key="4">
    <source>
        <dbReference type="Proteomes" id="UP001595075"/>
    </source>
</evidence>
<keyword evidence="4" id="KW-1185">Reference proteome</keyword>
<accession>A0ABR4CVT3</accession>
<organism evidence="3 4">
    <name type="scientific">Oculimacula yallundae</name>
    <dbReference type="NCBI Taxonomy" id="86028"/>
    <lineage>
        <taxon>Eukaryota</taxon>
        <taxon>Fungi</taxon>
        <taxon>Dikarya</taxon>
        <taxon>Ascomycota</taxon>
        <taxon>Pezizomycotina</taxon>
        <taxon>Leotiomycetes</taxon>
        <taxon>Helotiales</taxon>
        <taxon>Ploettnerulaceae</taxon>
        <taxon>Oculimacula</taxon>
    </lineage>
</organism>
<comment type="similarity">
    <text evidence="2">Belongs to the PhyH family.</text>
</comment>
<dbReference type="EMBL" id="JAZHXI010000002">
    <property type="protein sequence ID" value="KAL2073975.1"/>
    <property type="molecule type" value="Genomic_DNA"/>
</dbReference>
<name>A0ABR4CVT3_9HELO</name>
<comment type="cofactor">
    <cofactor evidence="1">
        <name>Fe cation</name>
        <dbReference type="ChEBI" id="CHEBI:24875"/>
    </cofactor>
</comment>
<reference evidence="3 4" key="1">
    <citation type="journal article" date="2024" name="Commun. Biol.">
        <title>Comparative genomic analysis of thermophilic fungi reveals convergent evolutionary adaptations and gene losses.</title>
        <authorList>
            <person name="Steindorff A.S."/>
            <person name="Aguilar-Pontes M.V."/>
            <person name="Robinson A.J."/>
            <person name="Andreopoulos B."/>
            <person name="LaButti K."/>
            <person name="Kuo A."/>
            <person name="Mondo S."/>
            <person name="Riley R."/>
            <person name="Otillar R."/>
            <person name="Haridas S."/>
            <person name="Lipzen A."/>
            <person name="Grimwood J."/>
            <person name="Schmutz J."/>
            <person name="Clum A."/>
            <person name="Reid I.D."/>
            <person name="Moisan M.C."/>
            <person name="Butler G."/>
            <person name="Nguyen T.T.M."/>
            <person name="Dewar K."/>
            <person name="Conant G."/>
            <person name="Drula E."/>
            <person name="Henrissat B."/>
            <person name="Hansel C."/>
            <person name="Singer S."/>
            <person name="Hutchinson M.I."/>
            <person name="de Vries R.P."/>
            <person name="Natvig D.O."/>
            <person name="Powell A.J."/>
            <person name="Tsang A."/>
            <person name="Grigoriev I.V."/>
        </authorList>
    </citation>
    <scope>NUCLEOTIDE SEQUENCE [LARGE SCALE GENOMIC DNA]</scope>
    <source>
        <strain evidence="3 4">CBS 494.80</strain>
    </source>
</reference>
<dbReference type="PANTHER" id="PTHR20883">
    <property type="entry name" value="PHYTANOYL-COA DIOXYGENASE DOMAIN CONTAINING 1"/>
    <property type="match status" value="1"/>
</dbReference>
<gene>
    <name evidence="3" type="ORF">VTL71DRAFT_7753</name>
</gene>
<evidence type="ECO:0000313" key="3">
    <source>
        <dbReference type="EMBL" id="KAL2073975.1"/>
    </source>
</evidence>
<dbReference type="PANTHER" id="PTHR20883:SF46">
    <property type="entry name" value="PHYTANOYL-COA HYDROXYLASE"/>
    <property type="match status" value="1"/>
</dbReference>
<dbReference type="Pfam" id="PF05721">
    <property type="entry name" value="PhyH"/>
    <property type="match status" value="1"/>
</dbReference>
<dbReference type="InterPro" id="IPR008775">
    <property type="entry name" value="Phytyl_CoA_dOase-like"/>
</dbReference>
<evidence type="ECO:0000256" key="1">
    <source>
        <dbReference type="ARBA" id="ARBA00001962"/>
    </source>
</evidence>
<proteinExistence type="inferred from homology"/>
<evidence type="ECO:0000256" key="2">
    <source>
        <dbReference type="ARBA" id="ARBA00005830"/>
    </source>
</evidence>
<sequence>MTLLPVLTTTQLESFENDGYIHIPYVQHKLVEDSDEPQKWAEEILSWPREQGKWMPYDEINTKGQRQIMRTEKIVDYFPPVKELLCGDGVHSILKQLTGKDTLLFKDKINYKLPGANGFVAHIDAPAYYHMGEMPFIEVMIVVDPQTPQNGCLEFVAGSHKSTPKLANGGRIAEDWEANHEFTKLKLNPDQGDMVIFGSRIAHRSGPNPTDRRRAAIFGTFHFETDQPHMREKYWEHRRIHFPPDHERKEGEDYREGFRLFGYSSPFTKPDSTVAVTVEEYHGHRPSQPISLSQMAPSSQHTPDYFWWPPSSPLTTSEYSSPPPFINTLPFSSIRTFEEIHLERTYLLSSLHTQAQTTRQLRQKLALLESEARLLPQAQDKNPNLRPTTDAKLRKQLGWIKNRLQQAQVQEQTISARLDQLACEIQTREHWLEVEREQQRIATYHRDQVLGYQQGLYDGLKMRIPLDPSCPAFQPRVCSQMVWTQWGESEQPFSEKVRTGTAQVSPEPVSSEGSNVSWLNEFEFSGIEHSQKRNLGRSASIDLGFLGLNSAFGHASMVKRHSFPSLPGCDTIWAPTNEEQVDADAEAEARTGDVG</sequence>
<comment type="caution">
    <text evidence="3">The sequence shown here is derived from an EMBL/GenBank/DDBJ whole genome shotgun (WGS) entry which is preliminary data.</text>
</comment>
<dbReference type="Gene3D" id="2.60.120.620">
    <property type="entry name" value="q2cbj1_9rhob like domain"/>
    <property type="match status" value="1"/>
</dbReference>
<protein>
    <submittedName>
        <fullName evidence="3">Uncharacterized protein</fullName>
    </submittedName>
</protein>
<dbReference type="Proteomes" id="UP001595075">
    <property type="component" value="Unassembled WGS sequence"/>
</dbReference>